<proteinExistence type="predicted"/>
<organism evidence="1 2">
    <name type="scientific">Methylobacterium crusticola</name>
    <dbReference type="NCBI Taxonomy" id="1697972"/>
    <lineage>
        <taxon>Bacteria</taxon>
        <taxon>Pseudomonadati</taxon>
        <taxon>Pseudomonadota</taxon>
        <taxon>Alphaproteobacteria</taxon>
        <taxon>Hyphomicrobiales</taxon>
        <taxon>Methylobacteriaceae</taxon>
        <taxon>Methylobacterium</taxon>
    </lineage>
</organism>
<evidence type="ECO:0000313" key="2">
    <source>
        <dbReference type="Proteomes" id="UP001055167"/>
    </source>
</evidence>
<accession>A0ABQ4QV34</accession>
<gene>
    <name evidence="1" type="primary">ais_1</name>
    <name evidence="1" type="ORF">OPKNFCMD_1266</name>
</gene>
<dbReference type="PANTHER" id="PTHR30632:SF11">
    <property type="entry name" value="BLR4797 PROTEIN"/>
    <property type="match status" value="1"/>
</dbReference>
<dbReference type="Proteomes" id="UP001055167">
    <property type="component" value="Unassembled WGS sequence"/>
</dbReference>
<comment type="caution">
    <text evidence="1">The sequence shown here is derived from an EMBL/GenBank/DDBJ whole genome shotgun (WGS) entry which is preliminary data.</text>
</comment>
<evidence type="ECO:0000313" key="1">
    <source>
        <dbReference type="EMBL" id="GJD48544.1"/>
    </source>
</evidence>
<protein>
    <submittedName>
        <fullName evidence="1">Aconitate isomerase</fullName>
    </submittedName>
</protein>
<dbReference type="EMBL" id="BPQH01000003">
    <property type="protein sequence ID" value="GJD48544.1"/>
    <property type="molecule type" value="Genomic_DNA"/>
</dbReference>
<name>A0ABQ4QV34_9HYPH</name>
<dbReference type="PANTHER" id="PTHR30632">
    <property type="entry name" value="MOLYBDATE-BINDING PERIPLASMIC PROTEIN"/>
    <property type="match status" value="1"/>
</dbReference>
<dbReference type="GO" id="GO:0016853">
    <property type="term" value="F:isomerase activity"/>
    <property type="evidence" value="ECO:0007669"/>
    <property type="project" value="UniProtKB-KW"/>
</dbReference>
<dbReference type="Pfam" id="PF13531">
    <property type="entry name" value="SBP_bac_11"/>
    <property type="match status" value="1"/>
</dbReference>
<dbReference type="InterPro" id="IPR050682">
    <property type="entry name" value="ModA/WtpA"/>
</dbReference>
<dbReference type="RefSeq" id="WP_162501285.1">
    <property type="nucleotide sequence ID" value="NZ_BPQH01000003.1"/>
</dbReference>
<keyword evidence="2" id="KW-1185">Reference proteome</keyword>
<keyword evidence="1" id="KW-0413">Isomerase</keyword>
<dbReference type="Gene3D" id="3.40.190.10">
    <property type="entry name" value="Periplasmic binding protein-like II"/>
    <property type="match status" value="2"/>
</dbReference>
<reference evidence="1" key="2">
    <citation type="submission" date="2021-08" db="EMBL/GenBank/DDBJ databases">
        <authorList>
            <person name="Tani A."/>
            <person name="Ola A."/>
            <person name="Ogura Y."/>
            <person name="Katsura K."/>
            <person name="Hayashi T."/>
        </authorList>
    </citation>
    <scope>NUCLEOTIDE SEQUENCE</scope>
    <source>
        <strain evidence="1">KCTC 52305</strain>
    </source>
</reference>
<reference evidence="1" key="1">
    <citation type="journal article" date="2021" name="Front. Microbiol.">
        <title>Comprehensive Comparative Genomics and Phenotyping of Methylobacterium Species.</title>
        <authorList>
            <person name="Alessa O."/>
            <person name="Ogura Y."/>
            <person name="Fujitani Y."/>
            <person name="Takami H."/>
            <person name="Hayashi T."/>
            <person name="Sahin N."/>
            <person name="Tani A."/>
        </authorList>
    </citation>
    <scope>NUCLEOTIDE SEQUENCE</scope>
    <source>
        <strain evidence="1">KCTC 52305</strain>
    </source>
</reference>
<sequence length="246" mass="24880">MPGGAHEPAERGRREGDAGGLAVHSTLALAGVVGALRGPFEAASGLVLTVAFAPTALLMERIAAGERPDLALLTAEAAAELDARGLLRGAPRPLVRSSLGIAAAPGGSAPEIGSLPALVRFLRAAPSIAYSRSGASGRFFAALLDRLALRAVVDAKAVIVPSGFTAERVVSGEAAYAVQQVSELLFVPGIGPVAPLPEEAQSRAVFAAALLPGPRAREAEALVAHLTHPDRAGVLAAWGLRPEPAG</sequence>
<dbReference type="SUPFAM" id="SSF53850">
    <property type="entry name" value="Periplasmic binding protein-like II"/>
    <property type="match status" value="1"/>
</dbReference>